<accession>A0ABD0QQF6</accession>
<sequence>MSAVTDWKLERPNITIPVTTDNAQNMVNAIKEATGLGPQIGCFAHILNLAAKKAVAIQQISRLLGKVRKVVTFFHKSTTAAHALKVKQEMLNISVHKLIHDCPTRWNTIYDMMERYLEQQPAIYSALMDKNVKKNVKDIAVLSDSELKLAEEMINLLKPLKTITTLLSTETTPSLSVIPLKTMILKFMEPVEDESLAIKDAKAAITQDLENRYTDPNLQEYLNRASFLDPRFKSLPYMNAAMYAN</sequence>
<dbReference type="PANTHER" id="PTHR46481:SF4">
    <property type="entry name" value="ZINC FINGER BED DOMAIN-CONTAINING PROTEIN 4"/>
    <property type="match status" value="1"/>
</dbReference>
<organism evidence="1 2">
    <name type="scientific">Cirrhinus mrigala</name>
    <name type="common">Mrigala</name>
    <dbReference type="NCBI Taxonomy" id="683832"/>
    <lineage>
        <taxon>Eukaryota</taxon>
        <taxon>Metazoa</taxon>
        <taxon>Chordata</taxon>
        <taxon>Craniata</taxon>
        <taxon>Vertebrata</taxon>
        <taxon>Euteleostomi</taxon>
        <taxon>Actinopterygii</taxon>
        <taxon>Neopterygii</taxon>
        <taxon>Teleostei</taxon>
        <taxon>Ostariophysi</taxon>
        <taxon>Cypriniformes</taxon>
        <taxon>Cyprinidae</taxon>
        <taxon>Labeoninae</taxon>
        <taxon>Labeonini</taxon>
        <taxon>Cirrhinus</taxon>
    </lineage>
</organism>
<dbReference type="Proteomes" id="UP001529510">
    <property type="component" value="Unassembled WGS sequence"/>
</dbReference>
<comment type="caution">
    <text evidence="1">The sequence shown here is derived from an EMBL/GenBank/DDBJ whole genome shotgun (WGS) entry which is preliminary data.</text>
</comment>
<gene>
    <name evidence="1" type="ORF">M9458_015551</name>
</gene>
<proteinExistence type="predicted"/>
<dbReference type="PANTHER" id="PTHR46481">
    <property type="entry name" value="ZINC FINGER BED DOMAIN-CONTAINING PROTEIN 4"/>
    <property type="match status" value="1"/>
</dbReference>
<evidence type="ECO:0000313" key="2">
    <source>
        <dbReference type="Proteomes" id="UP001529510"/>
    </source>
</evidence>
<evidence type="ECO:0008006" key="3">
    <source>
        <dbReference type="Google" id="ProtNLM"/>
    </source>
</evidence>
<dbReference type="SUPFAM" id="SSF53098">
    <property type="entry name" value="Ribonuclease H-like"/>
    <property type="match status" value="1"/>
</dbReference>
<dbReference type="AlphaFoldDB" id="A0ABD0QQF6"/>
<dbReference type="InterPro" id="IPR052035">
    <property type="entry name" value="ZnF_BED_domain_contain"/>
</dbReference>
<feature type="non-terminal residue" evidence="1">
    <location>
        <position position="245"/>
    </location>
</feature>
<reference evidence="1 2" key="1">
    <citation type="submission" date="2024-05" db="EMBL/GenBank/DDBJ databases">
        <title>Genome sequencing and assembly of Indian major carp, Cirrhinus mrigala (Hamilton, 1822).</title>
        <authorList>
            <person name="Mohindra V."/>
            <person name="Chowdhury L.M."/>
            <person name="Lal K."/>
            <person name="Jena J.K."/>
        </authorList>
    </citation>
    <scope>NUCLEOTIDE SEQUENCE [LARGE SCALE GENOMIC DNA]</scope>
    <source>
        <strain evidence="1">CM1030</strain>
        <tissue evidence="1">Blood</tissue>
    </source>
</reference>
<dbReference type="EMBL" id="JAMKFB020000007">
    <property type="protein sequence ID" value="KAL0188452.1"/>
    <property type="molecule type" value="Genomic_DNA"/>
</dbReference>
<evidence type="ECO:0000313" key="1">
    <source>
        <dbReference type="EMBL" id="KAL0188452.1"/>
    </source>
</evidence>
<name>A0ABD0QQF6_CIRMR</name>
<protein>
    <recommendedName>
        <fullName evidence="3">Zinc finger BED domain-containing protein 4</fullName>
    </recommendedName>
</protein>
<dbReference type="InterPro" id="IPR012337">
    <property type="entry name" value="RNaseH-like_sf"/>
</dbReference>
<keyword evidence="2" id="KW-1185">Reference proteome</keyword>